<dbReference type="EMBL" id="MLYV02000089">
    <property type="protein sequence ID" value="PSS36992.1"/>
    <property type="molecule type" value="Genomic_DNA"/>
</dbReference>
<dbReference type="Gene3D" id="3.80.10.10">
    <property type="entry name" value="Ribonuclease Inhibitor"/>
    <property type="match status" value="1"/>
</dbReference>
<evidence type="ECO:0000313" key="2">
    <source>
        <dbReference type="Proteomes" id="UP000186601"/>
    </source>
</evidence>
<dbReference type="SUPFAM" id="SSF52047">
    <property type="entry name" value="RNI-like"/>
    <property type="match status" value="1"/>
</dbReference>
<sequence>MIPSLPHELSDRIVDFLHDDCLALSSCSLTSRSWLPAARYHRFSSVTLVGNIEPFNVLLDYSPDIALFVSTLILANGYVLSRRLTPQCLSSLLDRLPAVRRLDLLGLTLKPENVEIIAKQLSLVSFSAMGCSFYTSGSIQHLLSSLPRLERLTVEDLLWQDDGGLIDNMPRPNLRAFRVAGLDYPAIDQLCTWLLQDGMDSNIRELRACIRGKHDAITTQAMLVKLGGSLTALDLVVDAESNLTACLSNLRSCHLGVNLREMCVPDNHSLPWISRLVGTLSSKYLESATITIKADNMQDLRSLDSECGVRVPALVSFDDLTSLDWVALGNVLNRGKLPALRQVVLEGVGRKDRLESYLGLGYPDLHDLIDFVNT</sequence>
<gene>
    <name evidence="1" type="ORF">PHLCEN_2v1208</name>
</gene>
<evidence type="ECO:0008006" key="3">
    <source>
        <dbReference type="Google" id="ProtNLM"/>
    </source>
</evidence>
<name>A0A2R6S403_9APHY</name>
<evidence type="ECO:0000313" key="1">
    <source>
        <dbReference type="EMBL" id="PSS36992.1"/>
    </source>
</evidence>
<dbReference type="AlphaFoldDB" id="A0A2R6S403"/>
<proteinExistence type="predicted"/>
<keyword evidence="2" id="KW-1185">Reference proteome</keyword>
<reference evidence="1 2" key="1">
    <citation type="submission" date="2018-02" db="EMBL/GenBank/DDBJ databases">
        <title>Genome sequence of the basidiomycete white-rot fungus Phlebia centrifuga.</title>
        <authorList>
            <person name="Granchi Z."/>
            <person name="Peng M."/>
            <person name="de Vries R.P."/>
            <person name="Hilden K."/>
            <person name="Makela M.R."/>
            <person name="Grigoriev I."/>
            <person name="Riley R."/>
        </authorList>
    </citation>
    <scope>NUCLEOTIDE SEQUENCE [LARGE SCALE GENOMIC DNA]</scope>
    <source>
        <strain evidence="1 2">FBCC195</strain>
    </source>
</reference>
<comment type="caution">
    <text evidence="1">The sequence shown here is derived from an EMBL/GenBank/DDBJ whole genome shotgun (WGS) entry which is preliminary data.</text>
</comment>
<dbReference type="InterPro" id="IPR032675">
    <property type="entry name" value="LRR_dom_sf"/>
</dbReference>
<dbReference type="OrthoDB" id="2734547at2759"/>
<organism evidence="1 2">
    <name type="scientific">Hermanssonia centrifuga</name>
    <dbReference type="NCBI Taxonomy" id="98765"/>
    <lineage>
        <taxon>Eukaryota</taxon>
        <taxon>Fungi</taxon>
        <taxon>Dikarya</taxon>
        <taxon>Basidiomycota</taxon>
        <taxon>Agaricomycotina</taxon>
        <taxon>Agaricomycetes</taxon>
        <taxon>Polyporales</taxon>
        <taxon>Meruliaceae</taxon>
        <taxon>Hermanssonia</taxon>
    </lineage>
</organism>
<accession>A0A2R6S403</accession>
<dbReference type="Proteomes" id="UP000186601">
    <property type="component" value="Unassembled WGS sequence"/>
</dbReference>
<protein>
    <recommendedName>
        <fullName evidence="3">F-box domain-containing protein</fullName>
    </recommendedName>
</protein>